<feature type="compositionally biased region" description="Polar residues" evidence="7">
    <location>
        <begin position="1"/>
        <end position="11"/>
    </location>
</feature>
<keyword evidence="5 6" id="KW-0560">Oxidoreductase</keyword>
<evidence type="ECO:0000256" key="4">
    <source>
        <dbReference type="ARBA" id="ARBA00022559"/>
    </source>
</evidence>
<dbReference type="GO" id="GO:0033554">
    <property type="term" value="P:cellular response to stress"/>
    <property type="evidence" value="ECO:0007669"/>
    <property type="project" value="UniProtKB-ARBA"/>
</dbReference>
<evidence type="ECO:0000256" key="2">
    <source>
        <dbReference type="ARBA" id="ARBA00006926"/>
    </source>
</evidence>
<proteinExistence type="inferred from homology"/>
<comment type="similarity">
    <text evidence="2 6">Belongs to the glutathione peroxidase family.</text>
</comment>
<dbReference type="Gene3D" id="3.40.30.10">
    <property type="entry name" value="Glutaredoxin"/>
    <property type="match status" value="1"/>
</dbReference>
<evidence type="ECO:0000256" key="6">
    <source>
        <dbReference type="RuleBase" id="RU000499"/>
    </source>
</evidence>
<dbReference type="PROSITE" id="PS00763">
    <property type="entry name" value="GLUTATHIONE_PEROXID_2"/>
    <property type="match status" value="1"/>
</dbReference>
<organism evidence="8 9">
    <name type="scientific">Chrysemys picta bellii</name>
    <name type="common">Western painted turtle</name>
    <name type="synonym">Emys bellii</name>
    <dbReference type="NCBI Taxonomy" id="8478"/>
    <lineage>
        <taxon>Eukaryota</taxon>
        <taxon>Metazoa</taxon>
        <taxon>Chordata</taxon>
        <taxon>Craniata</taxon>
        <taxon>Vertebrata</taxon>
        <taxon>Euteleostomi</taxon>
        <taxon>Archelosauria</taxon>
        <taxon>Testudinata</taxon>
        <taxon>Testudines</taxon>
        <taxon>Cryptodira</taxon>
        <taxon>Durocryptodira</taxon>
        <taxon>Testudinoidea</taxon>
        <taxon>Emydidae</taxon>
        <taxon>Chrysemys</taxon>
    </lineage>
</organism>
<dbReference type="PANTHER" id="PTHR11592">
    <property type="entry name" value="GLUTATHIONE PEROXIDASE"/>
    <property type="match status" value="1"/>
</dbReference>
<accession>A0A8C3HN23</accession>
<evidence type="ECO:0000313" key="9">
    <source>
        <dbReference type="Proteomes" id="UP000694380"/>
    </source>
</evidence>
<comment type="catalytic activity">
    <reaction evidence="1">
        <text>2 glutathione + H2O2 = glutathione disulfide + 2 H2O</text>
        <dbReference type="Rhea" id="RHEA:16833"/>
        <dbReference type="ChEBI" id="CHEBI:15377"/>
        <dbReference type="ChEBI" id="CHEBI:16240"/>
        <dbReference type="ChEBI" id="CHEBI:57925"/>
        <dbReference type="ChEBI" id="CHEBI:58297"/>
        <dbReference type="EC" id="1.11.1.9"/>
    </reaction>
</comment>
<dbReference type="AlphaFoldDB" id="A0A8C3HN23"/>
<keyword evidence="4 6" id="KW-0575">Peroxidase</keyword>
<gene>
    <name evidence="8" type="primary">GPX7</name>
</gene>
<protein>
    <recommendedName>
        <fullName evidence="3 6">Glutathione peroxidase</fullName>
    </recommendedName>
</protein>
<dbReference type="Ensembl" id="ENSCPBT00000024227.1">
    <property type="protein sequence ID" value="ENSCPBP00000020581.1"/>
    <property type="gene ID" value="ENSCPBG00000014807.1"/>
</dbReference>
<dbReference type="NCBIfam" id="TIGR02540">
    <property type="entry name" value="gpx7"/>
    <property type="match status" value="1"/>
</dbReference>
<sequence>MKGTGERQSTAKAVYLSYLPPKASTAGPPQAPTPRDYLAPAPAPSIGIYTLPRRGERPEAGRETAEPPQREQQRWAGRVLPQAGTGSRAAKGTCQVSLVVNVASECGFTDSHYKALQQLQRDLGSHHFNVLAFPCNQFGQQEPDSNKEIESFARKTYGASFPMFSKIAVTGAGANAAFKYLIESTGEEPTWNFWKYLVAPNGKVVKAWDSTVTVEEIKPYITELLRKIILNQKDEL</sequence>
<evidence type="ECO:0000256" key="1">
    <source>
        <dbReference type="ARBA" id="ARBA00000217"/>
    </source>
</evidence>
<dbReference type="SUPFAM" id="SSF52833">
    <property type="entry name" value="Thioredoxin-like"/>
    <property type="match status" value="1"/>
</dbReference>
<reference evidence="8" key="2">
    <citation type="submission" date="2025-09" db="UniProtKB">
        <authorList>
            <consortium name="Ensembl"/>
        </authorList>
    </citation>
    <scope>IDENTIFICATION</scope>
</reference>
<dbReference type="GO" id="GO:0005788">
    <property type="term" value="C:endoplasmic reticulum lumen"/>
    <property type="evidence" value="ECO:0007669"/>
    <property type="project" value="UniProtKB-ARBA"/>
</dbReference>
<keyword evidence="9" id="KW-1185">Reference proteome</keyword>
<feature type="region of interest" description="Disordered" evidence="7">
    <location>
        <begin position="1"/>
        <end position="75"/>
    </location>
</feature>
<dbReference type="InterPro" id="IPR000889">
    <property type="entry name" value="Glutathione_peroxidase"/>
</dbReference>
<evidence type="ECO:0000256" key="3">
    <source>
        <dbReference type="ARBA" id="ARBA00012310"/>
    </source>
</evidence>
<dbReference type="Pfam" id="PF00255">
    <property type="entry name" value="GSHPx"/>
    <property type="match status" value="1"/>
</dbReference>
<dbReference type="InterPro" id="IPR029760">
    <property type="entry name" value="GPX_CS"/>
</dbReference>
<evidence type="ECO:0000256" key="7">
    <source>
        <dbReference type="SAM" id="MobiDB-lite"/>
    </source>
</evidence>
<dbReference type="GO" id="GO:0006979">
    <property type="term" value="P:response to oxidative stress"/>
    <property type="evidence" value="ECO:0007669"/>
    <property type="project" value="InterPro"/>
</dbReference>
<dbReference type="PRINTS" id="PR01011">
    <property type="entry name" value="GLUTPROXDASE"/>
</dbReference>
<dbReference type="FunFam" id="3.40.30.10:FF:000049">
    <property type="entry name" value="Glutathione peroxidase"/>
    <property type="match status" value="1"/>
</dbReference>
<dbReference type="Proteomes" id="UP000694380">
    <property type="component" value="Unplaced"/>
</dbReference>
<dbReference type="PROSITE" id="PS51355">
    <property type="entry name" value="GLUTATHIONE_PEROXID_3"/>
    <property type="match status" value="1"/>
</dbReference>
<dbReference type="CDD" id="cd00340">
    <property type="entry name" value="GSH_Peroxidase"/>
    <property type="match status" value="1"/>
</dbReference>
<dbReference type="InterPro" id="IPR036249">
    <property type="entry name" value="Thioredoxin-like_sf"/>
</dbReference>
<evidence type="ECO:0000313" key="8">
    <source>
        <dbReference type="Ensembl" id="ENSCPBP00000020581.1"/>
    </source>
</evidence>
<evidence type="ECO:0000256" key="5">
    <source>
        <dbReference type="ARBA" id="ARBA00023002"/>
    </source>
</evidence>
<dbReference type="GeneTree" id="ENSGT00940000159127"/>
<dbReference type="InterPro" id="IPR013376">
    <property type="entry name" value="Glut_perox_Gpx7"/>
</dbReference>
<feature type="compositionally biased region" description="Basic and acidic residues" evidence="7">
    <location>
        <begin position="53"/>
        <end position="73"/>
    </location>
</feature>
<dbReference type="PANTHER" id="PTHR11592:SF5">
    <property type="entry name" value="GLUTATHIONE PEROXIDASE 7"/>
    <property type="match status" value="1"/>
</dbReference>
<dbReference type="GO" id="GO:0004602">
    <property type="term" value="F:glutathione peroxidase activity"/>
    <property type="evidence" value="ECO:0007669"/>
    <property type="project" value="UniProtKB-EC"/>
</dbReference>
<reference evidence="8" key="1">
    <citation type="submission" date="2025-08" db="UniProtKB">
        <authorList>
            <consortium name="Ensembl"/>
        </authorList>
    </citation>
    <scope>IDENTIFICATION</scope>
</reference>
<name>A0A8C3HN23_CHRPI</name>